<accession>A0A5B8LI03</accession>
<proteinExistence type="predicted"/>
<sequence>MMVALAVFSLAALALIRLEGASLRGAASVDRSLLAGIVARNVAVEALTAAKAPTLGTTQGDEINGRRAWRWTRTVSPVGDGNRVYKIDVTVADVAGTAGKLTALRDTPPPPPAPMPSPTPSPRP</sequence>
<protein>
    <submittedName>
        <fullName evidence="3">Type II secretion system protein GspI</fullName>
    </submittedName>
</protein>
<gene>
    <name evidence="3" type="ORF">FPZ24_09795</name>
</gene>
<dbReference type="OrthoDB" id="7189314at2"/>
<dbReference type="AlphaFoldDB" id="A0A5B8LI03"/>
<evidence type="ECO:0000259" key="2">
    <source>
        <dbReference type="Pfam" id="PF02501"/>
    </source>
</evidence>
<dbReference type="GO" id="GO:0015628">
    <property type="term" value="P:protein secretion by the type II secretion system"/>
    <property type="evidence" value="ECO:0007669"/>
    <property type="project" value="InterPro"/>
</dbReference>
<dbReference type="Pfam" id="PF02501">
    <property type="entry name" value="T2SSI"/>
    <property type="match status" value="1"/>
</dbReference>
<evidence type="ECO:0000313" key="4">
    <source>
        <dbReference type="Proteomes" id="UP000315673"/>
    </source>
</evidence>
<dbReference type="Gene3D" id="3.30.1300.30">
    <property type="entry name" value="GSPII I/J protein-like"/>
    <property type="match status" value="1"/>
</dbReference>
<keyword evidence="4" id="KW-1185">Reference proteome</keyword>
<evidence type="ECO:0000313" key="3">
    <source>
        <dbReference type="EMBL" id="QDZ07743.1"/>
    </source>
</evidence>
<dbReference type="Proteomes" id="UP000315673">
    <property type="component" value="Chromosome"/>
</dbReference>
<dbReference type="InterPro" id="IPR045584">
    <property type="entry name" value="Pilin-like"/>
</dbReference>
<feature type="compositionally biased region" description="Pro residues" evidence="1">
    <location>
        <begin position="107"/>
        <end position="124"/>
    </location>
</feature>
<feature type="domain" description="Type II secretion system protein GspI C-terminal" evidence="2">
    <location>
        <begin position="31"/>
        <end position="104"/>
    </location>
</feature>
<dbReference type="EMBL" id="CP042306">
    <property type="protein sequence ID" value="QDZ07743.1"/>
    <property type="molecule type" value="Genomic_DNA"/>
</dbReference>
<dbReference type="InterPro" id="IPR003413">
    <property type="entry name" value="T2SS_GspI_C"/>
</dbReference>
<reference evidence="3 4" key="1">
    <citation type="submission" date="2019-07" db="EMBL/GenBank/DDBJ databases">
        <title>Full genome sequence of Sphingomonas sp. 4R-6-7(HKS19).</title>
        <authorList>
            <person name="Im W.-T."/>
        </authorList>
    </citation>
    <scope>NUCLEOTIDE SEQUENCE [LARGE SCALE GENOMIC DNA]</scope>
    <source>
        <strain evidence="3 4">HKS19</strain>
    </source>
</reference>
<dbReference type="SUPFAM" id="SSF54523">
    <property type="entry name" value="Pili subunits"/>
    <property type="match status" value="1"/>
</dbReference>
<evidence type="ECO:0000256" key="1">
    <source>
        <dbReference type="SAM" id="MobiDB-lite"/>
    </source>
</evidence>
<dbReference type="GO" id="GO:0015627">
    <property type="term" value="C:type II protein secretion system complex"/>
    <property type="evidence" value="ECO:0007669"/>
    <property type="project" value="InterPro"/>
</dbReference>
<dbReference type="KEGG" id="spai:FPZ24_09795"/>
<feature type="region of interest" description="Disordered" evidence="1">
    <location>
        <begin position="99"/>
        <end position="124"/>
    </location>
</feature>
<organism evidence="3 4">
    <name type="scientific">Sphingomonas panacisoli</name>
    <dbReference type="NCBI Taxonomy" id="1813879"/>
    <lineage>
        <taxon>Bacteria</taxon>
        <taxon>Pseudomonadati</taxon>
        <taxon>Pseudomonadota</taxon>
        <taxon>Alphaproteobacteria</taxon>
        <taxon>Sphingomonadales</taxon>
        <taxon>Sphingomonadaceae</taxon>
        <taxon>Sphingomonas</taxon>
    </lineage>
</organism>
<name>A0A5B8LI03_9SPHN</name>
<dbReference type="RefSeq" id="WP_146571525.1">
    <property type="nucleotide sequence ID" value="NZ_CP042306.1"/>
</dbReference>